<keyword evidence="3 6" id="KW-0274">FAD</keyword>
<gene>
    <name evidence="6" type="primary">mhpA</name>
    <name evidence="8" type="ORF">VSR73_11745</name>
</gene>
<dbReference type="RefSeq" id="WP_342946904.1">
    <property type="nucleotide sequence ID" value="NZ_JAYMRV010000003.1"/>
</dbReference>
<name>A0ABU9RQD2_9BURK</name>
<keyword evidence="9" id="KW-1185">Reference proteome</keyword>
<keyword evidence="5 6" id="KW-0520">NAD</keyword>
<evidence type="ECO:0000256" key="4">
    <source>
        <dbReference type="ARBA" id="ARBA00023002"/>
    </source>
</evidence>
<dbReference type="EC" id="1.14.13.127" evidence="6"/>
<dbReference type="PANTHER" id="PTHR43476">
    <property type="entry name" value="3-(3-HYDROXY-PHENYL)PROPIONATE/3-HYDROXYCINNAMIC ACID HYDROXYLASE"/>
    <property type="match status" value="1"/>
</dbReference>
<dbReference type="PANTHER" id="PTHR43476:SF3">
    <property type="entry name" value="FAD-BINDING MONOOXYGENASE"/>
    <property type="match status" value="1"/>
</dbReference>
<feature type="binding site" evidence="6">
    <location>
        <begin position="20"/>
        <end position="49"/>
    </location>
    <ligand>
        <name>FAD</name>
        <dbReference type="ChEBI" id="CHEBI:57692"/>
    </ligand>
</feature>
<dbReference type="Pfam" id="PF01494">
    <property type="entry name" value="FAD_binding_3"/>
    <property type="match status" value="1"/>
</dbReference>
<proteinExistence type="inferred from homology"/>
<comment type="similarity">
    <text evidence="6">Belongs to the PheA/TfdB FAD monooxygenase family.</text>
</comment>
<comment type="function">
    <text evidence="6">Catalyzes the insertion of one atom of molecular oxygen into position 2 of the phenyl ring of 3-(3-hydroxyphenyl)propionate (3-HPP) and hydroxycinnamic acid (3HCI).</text>
</comment>
<evidence type="ECO:0000256" key="5">
    <source>
        <dbReference type="ARBA" id="ARBA00023027"/>
    </source>
</evidence>
<dbReference type="EMBL" id="JAYMRV010000003">
    <property type="protein sequence ID" value="MEM5421731.1"/>
    <property type="molecule type" value="Genomic_DNA"/>
</dbReference>
<dbReference type="InterPro" id="IPR023786">
    <property type="entry name" value="3-HPP/3HCI_hydroxylase"/>
</dbReference>
<comment type="pathway">
    <text evidence="6">Aromatic compound metabolism; 3-phenylpropanoate degradation.</text>
</comment>
<evidence type="ECO:0000256" key="6">
    <source>
        <dbReference type="HAMAP-Rule" id="MF_01652"/>
    </source>
</evidence>
<evidence type="ECO:0000313" key="9">
    <source>
        <dbReference type="Proteomes" id="UP001489897"/>
    </source>
</evidence>
<comment type="catalytic activity">
    <reaction evidence="6">
        <text>(2E)-3-(3-hydroxyphenyl)prop-2-enoate + NADH + O2 + H(+) = (2E)-3-(2,3-dihydroxyphenyl)prop-2-enoate + NAD(+) + H2O</text>
        <dbReference type="Rhea" id="RHEA:27846"/>
        <dbReference type="ChEBI" id="CHEBI:15377"/>
        <dbReference type="ChEBI" id="CHEBI:15378"/>
        <dbReference type="ChEBI" id="CHEBI:15379"/>
        <dbReference type="ChEBI" id="CHEBI:47928"/>
        <dbReference type="ChEBI" id="CHEBI:57540"/>
        <dbReference type="ChEBI" id="CHEBI:57945"/>
        <dbReference type="ChEBI" id="CHEBI:58642"/>
        <dbReference type="EC" id="1.14.13.127"/>
    </reaction>
</comment>
<dbReference type="InterPro" id="IPR002938">
    <property type="entry name" value="FAD-bd"/>
</dbReference>
<sequence length="616" mass="68168">MNTPLAHEADTVRPRQIATDVAIIGAGPVGLMIANILGLQGVRVTLVEKLDQIIDYPRAIGLDDEALRVFQSIGLADALLPHTTPDHWMRFVTKDGHCFASIEPRTDEFGWPRRNAFIQPLADRVLYEGLSRFEHVDVLFGHTVNAFEQDTQGVTIDVSDANGERRTIRAAYLVGADGGNSFVRRALNVPFEGRTKPNQWIVVDVRNDPIGSPHIYMHCDHQRPYVSAALPHGIRRFEFMVMPGETEEELSKPENMAALIRKVVADPDKVDYIRKRVYTHNARLAETFRVDRVLLAGDAAHIMPVWQGQGYNSGIRDANNLGWKLAMVAKGHADGRLLDSYTVERRAHARSMIHLSEVAGDIFAPTTRFGARFRDTFVRYMNVFPSVKRYFVEMRFKPMPRYEAGIVLLPPPQKTGGWFASLLERSGNSAPGRLLGLMSQKRDSLIGRLAYGRDPLAASPVGRMFIQPRVRLADGRVVRLDDAIGNGFAVLAWGADPTFGLTPQARALWERLGARFIFAKPDVQLEYADDVPEGVLALGDVQGRLKEWFSRLPESVVLLRPDRFVAGVCTPQQVSDAIVELAGKLGMTEAALHGASAAAPQNRPVRGVAVARTAGA</sequence>
<dbReference type="SUPFAM" id="SSF51905">
    <property type="entry name" value="FAD/NAD(P)-binding domain"/>
    <property type="match status" value="1"/>
</dbReference>
<dbReference type="Gene3D" id="3.50.50.60">
    <property type="entry name" value="FAD/NAD(P)-binding domain"/>
    <property type="match status" value="1"/>
</dbReference>
<dbReference type="NCBIfam" id="NF004830">
    <property type="entry name" value="PRK06183.1-4"/>
    <property type="match status" value="1"/>
</dbReference>
<evidence type="ECO:0000256" key="1">
    <source>
        <dbReference type="ARBA" id="ARBA00022630"/>
    </source>
</evidence>
<comment type="caution">
    <text evidence="8">The sequence shown here is derived from an EMBL/GenBank/DDBJ whole genome shotgun (WGS) entry which is preliminary data.</text>
</comment>
<dbReference type="GO" id="GO:0008688">
    <property type="term" value="F:3-(3-hydroxyphenyl)propionate hydroxylase activity"/>
    <property type="evidence" value="ECO:0007669"/>
    <property type="project" value="UniProtKB-EC"/>
</dbReference>
<feature type="binding site" evidence="6">
    <location>
        <begin position="288"/>
        <end position="298"/>
    </location>
    <ligand>
        <name>FAD</name>
        <dbReference type="ChEBI" id="CHEBI:57692"/>
    </ligand>
</feature>
<evidence type="ECO:0000256" key="2">
    <source>
        <dbReference type="ARBA" id="ARBA00022797"/>
    </source>
</evidence>
<feature type="domain" description="FAD-binding" evidence="7">
    <location>
        <begin position="19"/>
        <end position="354"/>
    </location>
</feature>
<dbReference type="Gene3D" id="3.30.70.2450">
    <property type="match status" value="1"/>
</dbReference>
<dbReference type="InterPro" id="IPR036188">
    <property type="entry name" value="FAD/NAD-bd_sf"/>
</dbReference>
<evidence type="ECO:0000313" key="8">
    <source>
        <dbReference type="EMBL" id="MEM5421731.1"/>
    </source>
</evidence>
<keyword evidence="4 6" id="KW-0560">Oxidoreductase</keyword>
<comment type="catalytic activity">
    <reaction evidence="6">
        <text>3-(3-hydroxyphenyl)propanoate + NADH + O2 + H(+) = 3-(2,3-dihydroxyphenyl)propanoate + NAD(+) + H2O</text>
        <dbReference type="Rhea" id="RHEA:24785"/>
        <dbReference type="ChEBI" id="CHEBI:15377"/>
        <dbReference type="ChEBI" id="CHEBI:15378"/>
        <dbReference type="ChEBI" id="CHEBI:15379"/>
        <dbReference type="ChEBI" id="CHEBI:46951"/>
        <dbReference type="ChEBI" id="CHEBI:57277"/>
        <dbReference type="ChEBI" id="CHEBI:57540"/>
        <dbReference type="ChEBI" id="CHEBI:57945"/>
        <dbReference type="EC" id="1.14.13.127"/>
    </reaction>
</comment>
<dbReference type="Proteomes" id="UP001489897">
    <property type="component" value="Unassembled WGS sequence"/>
</dbReference>
<dbReference type="PRINTS" id="PR00420">
    <property type="entry name" value="RNGMNOXGNASE"/>
</dbReference>
<keyword evidence="2 6" id="KW-0058">Aromatic hydrocarbons catabolism</keyword>
<dbReference type="NCBIfam" id="NF004829">
    <property type="entry name" value="PRK06183.1-3"/>
    <property type="match status" value="1"/>
</dbReference>
<evidence type="ECO:0000256" key="3">
    <source>
        <dbReference type="ARBA" id="ARBA00022827"/>
    </source>
</evidence>
<comment type="cofactor">
    <cofactor evidence="6">
        <name>FAD</name>
        <dbReference type="ChEBI" id="CHEBI:57692"/>
    </cofactor>
</comment>
<accession>A0ABU9RQD2</accession>
<organism evidence="8 9">
    <name type="scientific">Paraburkholderia ferrariae</name>
    <dbReference type="NCBI Taxonomy" id="386056"/>
    <lineage>
        <taxon>Bacteria</taxon>
        <taxon>Pseudomonadati</taxon>
        <taxon>Pseudomonadota</taxon>
        <taxon>Betaproteobacteria</taxon>
        <taxon>Burkholderiales</taxon>
        <taxon>Burkholderiaceae</taxon>
        <taxon>Paraburkholderia</taxon>
    </lineage>
</organism>
<dbReference type="InterPro" id="IPR050631">
    <property type="entry name" value="PheA/TfdB_FAD_monoxygenase"/>
</dbReference>
<reference evidence="8 9" key="1">
    <citation type="submission" date="2024-01" db="EMBL/GenBank/DDBJ databases">
        <title>The diversity of rhizobia nodulating Mimosa spp. in eleven states of Brazil covering several biomes is determined by host plant, location, and edaphic factors.</title>
        <authorList>
            <person name="Rouws L."/>
            <person name="Barauna A."/>
            <person name="Beukes C."/>
            <person name="De Faria S.M."/>
            <person name="Gross E."/>
            <person name="Dos Reis Junior F.B."/>
            <person name="Simon M."/>
            <person name="Maluk M."/>
            <person name="Odee D.W."/>
            <person name="Kenicer G."/>
            <person name="Young J.P.W."/>
            <person name="Reis V.M."/>
            <person name="Zilli J."/>
            <person name="James E.K."/>
        </authorList>
    </citation>
    <scope>NUCLEOTIDE SEQUENCE [LARGE SCALE GENOMIC DNA]</scope>
    <source>
        <strain evidence="8 9">JPY167</strain>
    </source>
</reference>
<protein>
    <recommendedName>
        <fullName evidence="6">3-(3-hydroxy-phenyl)propionate/3-hydroxycinnamic acid hydroxylase</fullName>
        <shortName evidence="6">3-HCI hydroxylase</shortName>
        <shortName evidence="6">3-HPP hydroxylase</shortName>
        <ecNumber evidence="6">1.14.13.127</ecNumber>
    </recommendedName>
</protein>
<evidence type="ECO:0000259" key="7">
    <source>
        <dbReference type="Pfam" id="PF01494"/>
    </source>
</evidence>
<dbReference type="HAMAP" id="MF_01652">
    <property type="entry name" value="MhpA"/>
    <property type="match status" value="1"/>
</dbReference>
<keyword evidence="1 6" id="KW-0285">Flavoprotein</keyword>